<protein>
    <submittedName>
        <fullName evidence="5">AraC family transcriptional regulator</fullName>
    </submittedName>
</protein>
<evidence type="ECO:0000313" key="5">
    <source>
        <dbReference type="EMBL" id="OQW86793.1"/>
    </source>
</evidence>
<dbReference type="InterPro" id="IPR020449">
    <property type="entry name" value="Tscrpt_reg_AraC-type_HTH"/>
</dbReference>
<dbReference type="InterPro" id="IPR047264">
    <property type="entry name" value="Cupin_HpaA-like_N"/>
</dbReference>
<dbReference type="InterPro" id="IPR018060">
    <property type="entry name" value="HTH_AraC"/>
</dbReference>
<evidence type="ECO:0000259" key="4">
    <source>
        <dbReference type="PROSITE" id="PS01124"/>
    </source>
</evidence>
<gene>
    <name evidence="5" type="ORF">BWK72_15950</name>
</gene>
<dbReference type="PANTHER" id="PTHR43280">
    <property type="entry name" value="ARAC-FAMILY TRANSCRIPTIONAL REGULATOR"/>
    <property type="match status" value="1"/>
</dbReference>
<proteinExistence type="predicted"/>
<dbReference type="PROSITE" id="PS01124">
    <property type="entry name" value="HTH_ARAC_FAMILY_2"/>
    <property type="match status" value="1"/>
</dbReference>
<evidence type="ECO:0000256" key="3">
    <source>
        <dbReference type="ARBA" id="ARBA00023163"/>
    </source>
</evidence>
<dbReference type="Gene3D" id="1.10.10.60">
    <property type="entry name" value="Homeodomain-like"/>
    <property type="match status" value="1"/>
</dbReference>
<dbReference type="GO" id="GO:0003700">
    <property type="term" value="F:DNA-binding transcription factor activity"/>
    <property type="evidence" value="ECO:0007669"/>
    <property type="project" value="InterPro"/>
</dbReference>
<dbReference type="GO" id="GO:0043565">
    <property type="term" value="F:sequence-specific DNA binding"/>
    <property type="evidence" value="ECO:0007669"/>
    <property type="project" value="InterPro"/>
</dbReference>
<dbReference type="AlphaFoldDB" id="A0A1W9KRD7"/>
<evidence type="ECO:0000256" key="1">
    <source>
        <dbReference type="ARBA" id="ARBA00023015"/>
    </source>
</evidence>
<dbReference type="SUPFAM" id="SSF51182">
    <property type="entry name" value="RmlC-like cupins"/>
    <property type="match status" value="1"/>
</dbReference>
<dbReference type="SMART" id="SM00342">
    <property type="entry name" value="HTH_ARAC"/>
    <property type="match status" value="1"/>
</dbReference>
<dbReference type="Pfam" id="PF12833">
    <property type="entry name" value="HTH_18"/>
    <property type="match status" value="1"/>
</dbReference>
<keyword evidence="3" id="KW-0804">Transcription</keyword>
<comment type="caution">
    <text evidence="5">The sequence shown here is derived from an EMBL/GenBank/DDBJ whole genome shotgun (WGS) entry which is preliminary data.</text>
</comment>
<dbReference type="Proteomes" id="UP000192505">
    <property type="component" value="Unassembled WGS sequence"/>
</dbReference>
<accession>A0A1W9KRD7</accession>
<name>A0A1W9KRD7_9BURK</name>
<dbReference type="PRINTS" id="PR00032">
    <property type="entry name" value="HTHARAC"/>
</dbReference>
<dbReference type="InterPro" id="IPR014710">
    <property type="entry name" value="RmlC-like_jellyroll"/>
</dbReference>
<dbReference type="InterPro" id="IPR011051">
    <property type="entry name" value="RmlC_Cupin_sf"/>
</dbReference>
<organism evidence="5 6">
    <name type="scientific">Rhodoferax ferrireducens</name>
    <dbReference type="NCBI Taxonomy" id="192843"/>
    <lineage>
        <taxon>Bacteria</taxon>
        <taxon>Pseudomonadati</taxon>
        <taxon>Pseudomonadota</taxon>
        <taxon>Betaproteobacteria</taxon>
        <taxon>Burkholderiales</taxon>
        <taxon>Comamonadaceae</taxon>
        <taxon>Rhodoferax</taxon>
    </lineage>
</organism>
<keyword evidence="2" id="KW-0238">DNA-binding</keyword>
<dbReference type="SUPFAM" id="SSF46689">
    <property type="entry name" value="Homeodomain-like"/>
    <property type="match status" value="1"/>
</dbReference>
<dbReference type="PANTHER" id="PTHR43280:SF32">
    <property type="entry name" value="TRANSCRIPTIONAL REGULATORY PROTEIN"/>
    <property type="match status" value="1"/>
</dbReference>
<dbReference type="InterPro" id="IPR009057">
    <property type="entry name" value="Homeodomain-like_sf"/>
</dbReference>
<feature type="domain" description="HTH araC/xylS-type" evidence="4">
    <location>
        <begin position="204"/>
        <end position="302"/>
    </location>
</feature>
<evidence type="ECO:0000313" key="6">
    <source>
        <dbReference type="Proteomes" id="UP000192505"/>
    </source>
</evidence>
<evidence type="ECO:0000256" key="2">
    <source>
        <dbReference type="ARBA" id="ARBA00023125"/>
    </source>
</evidence>
<dbReference type="CDD" id="cd06999">
    <property type="entry name" value="cupin_HpaA-like_N"/>
    <property type="match status" value="1"/>
</dbReference>
<dbReference type="EMBL" id="MTEI01000013">
    <property type="protein sequence ID" value="OQW86793.1"/>
    <property type="molecule type" value="Genomic_DNA"/>
</dbReference>
<dbReference type="Gene3D" id="2.60.120.10">
    <property type="entry name" value="Jelly Rolls"/>
    <property type="match status" value="1"/>
</dbReference>
<keyword evidence="1" id="KW-0805">Transcription regulation</keyword>
<reference evidence="5 6" key="1">
    <citation type="submission" date="2017-01" db="EMBL/GenBank/DDBJ databases">
        <title>Novel large sulfur bacteria in the metagenomes of groundwater-fed chemosynthetic microbial mats in the Lake Huron basin.</title>
        <authorList>
            <person name="Sharrar A.M."/>
            <person name="Flood B.E."/>
            <person name="Bailey J.V."/>
            <person name="Jones D.S."/>
            <person name="Biddanda B."/>
            <person name="Ruberg S.A."/>
            <person name="Marcus D.N."/>
            <person name="Dick G.J."/>
        </authorList>
    </citation>
    <scope>NUCLEOTIDE SEQUENCE [LARGE SCALE GENOMIC DNA]</scope>
    <source>
        <strain evidence="5">A7</strain>
    </source>
</reference>
<sequence length="324" mass="36117">MASTTRPGSDSPRAHTIPTFSLYGEAASVGQEMLHIEDVQSRSQLYQWEIEPHQHHGLYQVLWLQQGEADVLLDERRDTVVGPAGIVVPPGVVHGFRFAQGTDGLVLTLSARFLLEGEFQAVGEAFRAVFLTPGVLRFAAGDEAAVRLDALLRQLLAEFSQPASLNSPVPVWLARAVVWRLAQVKAQDAQVQGGRSHRHQVLFTRFLLLVEQHFLEHWPLARYASRLGLSTPRLNRLVRAERGVSALELVHERLTREACRRLIYIAAPTARLALELGFEDPAYFSRFFKRRTGLAPQAYRQAHTTLDNAAPAMALSSQPSHLES</sequence>